<feature type="region of interest" description="Disordered" evidence="1">
    <location>
        <begin position="1"/>
        <end position="131"/>
    </location>
</feature>
<evidence type="ECO:0000256" key="1">
    <source>
        <dbReference type="SAM" id="MobiDB-lite"/>
    </source>
</evidence>
<proteinExistence type="predicted"/>
<evidence type="ECO:0008006" key="4">
    <source>
        <dbReference type="Google" id="ProtNLM"/>
    </source>
</evidence>
<protein>
    <recommendedName>
        <fullName evidence="4">DUF5709 domain-containing protein</fullName>
    </recommendedName>
</protein>
<dbReference type="RefSeq" id="WP_208115593.1">
    <property type="nucleotide sequence ID" value="NZ_SNXZ01000002.1"/>
</dbReference>
<evidence type="ECO:0000313" key="3">
    <source>
        <dbReference type="Proteomes" id="UP000295444"/>
    </source>
</evidence>
<dbReference type="AlphaFoldDB" id="A0A4R6SGN9"/>
<comment type="caution">
    <text evidence="2">The sequence shown here is derived from an EMBL/GenBank/DDBJ whole genome shotgun (WGS) entry which is preliminary data.</text>
</comment>
<keyword evidence="3" id="KW-1185">Reference proteome</keyword>
<evidence type="ECO:0000313" key="2">
    <source>
        <dbReference type="EMBL" id="TDQ00884.1"/>
    </source>
</evidence>
<feature type="compositionally biased region" description="Basic and acidic residues" evidence="1">
    <location>
        <begin position="26"/>
        <end position="35"/>
    </location>
</feature>
<accession>A0A4R6SGN9</accession>
<gene>
    <name evidence="2" type="ORF">EV186_102750</name>
</gene>
<sequence>MTQDDYLGQDPAALSSAEDLDEDELRVDPLEKGMDPPEQWSPAIREAGTTPTQEDRLNAEQPDVQPLVGDALEGTHTTDTTDTTDDAEGAYEGPTRRTEPDDLPEEARRGQSADEGGGSVARDLRTPPPAR</sequence>
<dbReference type="Proteomes" id="UP000295444">
    <property type="component" value="Unassembled WGS sequence"/>
</dbReference>
<dbReference type="EMBL" id="SNXZ01000002">
    <property type="protein sequence ID" value="TDQ00884.1"/>
    <property type="molecule type" value="Genomic_DNA"/>
</dbReference>
<feature type="compositionally biased region" description="Basic and acidic residues" evidence="1">
    <location>
        <begin position="94"/>
        <end position="112"/>
    </location>
</feature>
<reference evidence="2 3" key="1">
    <citation type="submission" date="2019-03" db="EMBL/GenBank/DDBJ databases">
        <title>Genomic Encyclopedia of Type Strains, Phase IV (KMG-IV): sequencing the most valuable type-strain genomes for metagenomic binning, comparative biology and taxonomic classification.</title>
        <authorList>
            <person name="Goeker M."/>
        </authorList>
    </citation>
    <scope>NUCLEOTIDE SEQUENCE [LARGE SCALE GENOMIC DNA]</scope>
    <source>
        <strain evidence="2 3">DSM 45361</strain>
    </source>
</reference>
<name>A0A4R6SGN9_LABRH</name>
<organism evidence="2 3">
    <name type="scientific">Labedaea rhizosphaerae</name>
    <dbReference type="NCBI Taxonomy" id="598644"/>
    <lineage>
        <taxon>Bacteria</taxon>
        <taxon>Bacillati</taxon>
        <taxon>Actinomycetota</taxon>
        <taxon>Actinomycetes</taxon>
        <taxon>Pseudonocardiales</taxon>
        <taxon>Pseudonocardiaceae</taxon>
        <taxon>Labedaea</taxon>
    </lineage>
</organism>